<dbReference type="PANTHER" id="PTHR37015:SF1">
    <property type="entry name" value="REVERSE TRANSCRIPTASE DOMAIN-CONTAINING PROTEIN"/>
    <property type="match status" value="1"/>
</dbReference>
<evidence type="ECO:0000313" key="2">
    <source>
        <dbReference type="EMBL" id="KAK0626123.1"/>
    </source>
</evidence>
<keyword evidence="3" id="KW-1185">Reference proteome</keyword>
<evidence type="ECO:0000256" key="1">
    <source>
        <dbReference type="SAM" id="MobiDB-lite"/>
    </source>
</evidence>
<evidence type="ECO:0000313" key="3">
    <source>
        <dbReference type="Proteomes" id="UP001175000"/>
    </source>
</evidence>
<dbReference type="AlphaFoldDB" id="A0AA40C6K7"/>
<dbReference type="PANTHER" id="PTHR37015">
    <property type="entry name" value="REVERSE TRANSCRIPTASE DOMAIN-CONTAINING PROTEIN"/>
    <property type="match status" value="1"/>
</dbReference>
<evidence type="ECO:0008006" key="4">
    <source>
        <dbReference type="Google" id="ProtNLM"/>
    </source>
</evidence>
<feature type="region of interest" description="Disordered" evidence="1">
    <location>
        <begin position="385"/>
        <end position="417"/>
    </location>
</feature>
<accession>A0AA40C6K7</accession>
<gene>
    <name evidence="2" type="ORF">B0T14DRAFT_562060</name>
</gene>
<name>A0AA40C6K7_9PEZI</name>
<reference evidence="2" key="1">
    <citation type="submission" date="2023-06" db="EMBL/GenBank/DDBJ databases">
        <title>Genome-scale phylogeny and comparative genomics of the fungal order Sordariales.</title>
        <authorList>
            <consortium name="Lawrence Berkeley National Laboratory"/>
            <person name="Hensen N."/>
            <person name="Bonometti L."/>
            <person name="Westerberg I."/>
            <person name="Brannstrom I.O."/>
            <person name="Guillou S."/>
            <person name="Cros-Aarteil S."/>
            <person name="Calhoun S."/>
            <person name="Haridas S."/>
            <person name="Kuo A."/>
            <person name="Mondo S."/>
            <person name="Pangilinan J."/>
            <person name="Riley R."/>
            <person name="Labutti K."/>
            <person name="Andreopoulos B."/>
            <person name="Lipzen A."/>
            <person name="Chen C."/>
            <person name="Yanf M."/>
            <person name="Daum C."/>
            <person name="Ng V."/>
            <person name="Clum A."/>
            <person name="Steindorff A."/>
            <person name="Ohm R."/>
            <person name="Martin F."/>
            <person name="Silar P."/>
            <person name="Natvig D."/>
            <person name="Lalanne C."/>
            <person name="Gautier V."/>
            <person name="Ament-Velasquez S.L."/>
            <person name="Kruys A."/>
            <person name="Hutchinson M.I."/>
            <person name="Powell A.J."/>
            <person name="Barry K."/>
            <person name="Miller A.N."/>
            <person name="Grigoriev I.V."/>
            <person name="Debuchy R."/>
            <person name="Gladieux P."/>
            <person name="Thoren M.H."/>
            <person name="Johannesson H."/>
        </authorList>
    </citation>
    <scope>NUCLEOTIDE SEQUENCE</scope>
    <source>
        <strain evidence="2">CBS 606.72</strain>
    </source>
</reference>
<dbReference type="Proteomes" id="UP001175000">
    <property type="component" value="Unassembled WGS sequence"/>
</dbReference>
<organism evidence="2 3">
    <name type="scientific">Immersiella caudata</name>
    <dbReference type="NCBI Taxonomy" id="314043"/>
    <lineage>
        <taxon>Eukaryota</taxon>
        <taxon>Fungi</taxon>
        <taxon>Dikarya</taxon>
        <taxon>Ascomycota</taxon>
        <taxon>Pezizomycotina</taxon>
        <taxon>Sordariomycetes</taxon>
        <taxon>Sordariomycetidae</taxon>
        <taxon>Sordariales</taxon>
        <taxon>Lasiosphaeriaceae</taxon>
        <taxon>Immersiella</taxon>
    </lineage>
</organism>
<protein>
    <recommendedName>
        <fullName evidence="4">Reverse transcriptase domain-containing protein</fullName>
    </recommendedName>
</protein>
<comment type="caution">
    <text evidence="2">The sequence shown here is derived from an EMBL/GenBank/DDBJ whole genome shotgun (WGS) entry which is preliminary data.</text>
</comment>
<proteinExistence type="predicted"/>
<sequence length="910" mass="104231">MASPTSVLSKTLHSITLTKIRELESRRKSYETRKREFLDKANSQTDERDRLACLLDAFKELYPGASKDRSLANIERWLAQSRYDAAIPVSKLASFDDNLRGKLDIQSRKLDMAHLYSRLLTEWMDQPVTDPLENLPGDDDTDTFEVLADRQRQRLTELVDKFEAVVFEPKETNPADISKFLDDLFTDEASQDALERLREDVASASEDLMSETTPFDEESLTSCIKGLLTEDIFSDEKQAILRDFLESKVAKAEIADVLNMRFSDLKQWHWDAGEDGIRVMPRAGLNGKYRIWADDDILQLIFVQYIGIKLCNILKPALKTFMLYVWERGLESHLAPSQDDKDRRRYFLNTHWYPSNATTVEYDRKQAYMDTFLLSQLPDTETSLIEGDHNYDGDDDTSSQGSERLANRDSPPQKKSAIKQKLLRQLTTELITHRLRGKTYDTLMDGGNGVALIQTDLQWYGTSLSHSTVFAVLEYVGFGEDWVAFFRKYLAAPLNLDAAVDGRPQLGPRIRKRGVPMAHASEKFIGELVLFFMDVAVNRQTGILLYRLHDDIWLCGEPERSAKAWTCLQSFAKIFGLEFNNKKTGSVYLPGSGKKDPQVAKALPIGNVNIGFLQLSPDTGKWTIDRKLVKAHLDQLEKQLSNCRSVLSWVQTWNSCIGRFFSHTFGEPAYCFGREHLNEVLNTYSKMLQRLFPSKDGGSVVKHVKDMIQTRFDVKCLPDAFVFLPENLGGLGLRDPFVPLFLIRDRIRDTPETIVKSALRRERERYLEEKKEFDDVGESGLRRRFRSIYPDGDRDGTTLRPDEFDTFMSLEEYSRFREMTSSELRGAYLKLMSTPEVDEIALSKEVESGIRDLGGFVQGSLDSEKKWFLQLYSEELLRDFGGLSLVDKQFLPVGVLAMMRGKKVTWQMVL</sequence>
<dbReference type="EMBL" id="JAULSU010000002">
    <property type="protein sequence ID" value="KAK0626123.1"/>
    <property type="molecule type" value="Genomic_DNA"/>
</dbReference>